<proteinExistence type="predicted"/>
<name>A0ABQ4N182_9BACL</name>
<dbReference type="RefSeq" id="WP_213527181.1">
    <property type="nucleotide sequence ID" value="NZ_BOVJ01000015.1"/>
</dbReference>
<accession>A0ABQ4N182</accession>
<evidence type="ECO:0008006" key="3">
    <source>
        <dbReference type="Google" id="ProtNLM"/>
    </source>
</evidence>
<gene>
    <name evidence="1" type="ORF">PACILC2_04970</name>
</gene>
<keyword evidence="2" id="KW-1185">Reference proteome</keyword>
<reference evidence="1 2" key="1">
    <citation type="submission" date="2021-04" db="EMBL/GenBank/DDBJ databases">
        <title>Draft genome sequence of Paenibacillus cisolokensis, LC2-13A.</title>
        <authorList>
            <person name="Uke A."/>
            <person name="Chhe C."/>
            <person name="Baramee S."/>
            <person name="Kosugi A."/>
        </authorList>
    </citation>
    <scope>NUCLEOTIDE SEQUENCE [LARGE SCALE GENOMIC DNA]</scope>
    <source>
        <strain evidence="1 2">LC2-13A</strain>
    </source>
</reference>
<sequence>MSTDDRNDIVSRKWSGNEPAFFEPGEKLITLEVTDGEGLTDRITKSVYISDEVLYTKEEFDQLFTPAGEKYGISGGSVLQIPSVPYTFKSEKAQMVRSNSPETWLEEGIAYDDQLSGNVRFLFHNLNKIGRNVNMYLVATNINSTTAKVGTSSYGSGGPTQYVSTAGKLATDRYMQSLVSKPATEWTTLKPGESKVIMHGLHSVPIKPNQVFSAYGDVVTDKLIRFRVVVLDPAKDPVQELDSLSVMPRDGLHVRGTFYEANRELVITEPLGYEPKRVVLGDRKMDTYLSGIDGTTGRLELNLGNFGVLYHMNLEVAPRTLIALNARGGHYAGSFIINGQVVPVTKNSILKNQNEAAVLYRTGNSPENVSITFTLASGSNLPVAMLFLPMPEERR</sequence>
<evidence type="ECO:0000313" key="2">
    <source>
        <dbReference type="Proteomes" id="UP000680304"/>
    </source>
</evidence>
<comment type="caution">
    <text evidence="1">The sequence shown here is derived from an EMBL/GenBank/DDBJ whole genome shotgun (WGS) entry which is preliminary data.</text>
</comment>
<dbReference type="Proteomes" id="UP000680304">
    <property type="component" value="Unassembled WGS sequence"/>
</dbReference>
<protein>
    <recommendedName>
        <fullName evidence="3">Copper amine oxidase-like N-terminal domain-containing protein</fullName>
    </recommendedName>
</protein>
<dbReference type="EMBL" id="BOVJ01000015">
    <property type="protein sequence ID" value="GIQ61929.1"/>
    <property type="molecule type" value="Genomic_DNA"/>
</dbReference>
<evidence type="ECO:0000313" key="1">
    <source>
        <dbReference type="EMBL" id="GIQ61929.1"/>
    </source>
</evidence>
<organism evidence="1 2">
    <name type="scientific">Paenibacillus cisolokensis</name>
    <dbReference type="NCBI Taxonomy" id="1658519"/>
    <lineage>
        <taxon>Bacteria</taxon>
        <taxon>Bacillati</taxon>
        <taxon>Bacillota</taxon>
        <taxon>Bacilli</taxon>
        <taxon>Bacillales</taxon>
        <taxon>Paenibacillaceae</taxon>
        <taxon>Paenibacillus</taxon>
    </lineage>
</organism>